<evidence type="ECO:0000256" key="3">
    <source>
        <dbReference type="ARBA" id="ARBA00022514"/>
    </source>
</evidence>
<name>A0A8S3V9H2_MYTED</name>
<dbReference type="AlphaFoldDB" id="A0A8S3V9H2"/>
<dbReference type="GO" id="GO:0005615">
    <property type="term" value="C:extracellular space"/>
    <property type="evidence" value="ECO:0007669"/>
    <property type="project" value="UniProtKB-KW"/>
</dbReference>
<dbReference type="GO" id="GO:0050178">
    <property type="term" value="F:phenylpyruvate tautomerase activity"/>
    <property type="evidence" value="ECO:0007669"/>
    <property type="project" value="UniProtKB-EC"/>
</dbReference>
<dbReference type="EC" id="5.3.3.12" evidence="8"/>
<proteinExistence type="inferred from homology"/>
<dbReference type="GO" id="GO:0004167">
    <property type="term" value="F:dopachrome isomerase activity"/>
    <property type="evidence" value="ECO:0007669"/>
    <property type="project" value="UniProtKB-EC"/>
</dbReference>
<comment type="subcellular location">
    <subcellularLocation>
        <location evidence="1">Secreted</location>
    </subcellularLocation>
</comment>
<dbReference type="EMBL" id="CAJPWZ010003239">
    <property type="protein sequence ID" value="CAG2254333.1"/>
    <property type="molecule type" value="Genomic_DNA"/>
</dbReference>
<evidence type="ECO:0000313" key="14">
    <source>
        <dbReference type="Proteomes" id="UP000683360"/>
    </source>
</evidence>
<dbReference type="SUPFAM" id="SSF55331">
    <property type="entry name" value="Tautomerase/MIF"/>
    <property type="match status" value="1"/>
</dbReference>
<evidence type="ECO:0000313" key="13">
    <source>
        <dbReference type="EMBL" id="CAG2254333.1"/>
    </source>
</evidence>
<evidence type="ECO:0000256" key="7">
    <source>
        <dbReference type="ARBA" id="ARBA00036823"/>
    </source>
</evidence>
<comment type="catalytic activity">
    <reaction evidence="7">
        <text>L-dopachrome = 5,6-dihydroxyindole-2-carboxylate</text>
        <dbReference type="Rhea" id="RHEA:13041"/>
        <dbReference type="ChEBI" id="CHEBI:16875"/>
        <dbReference type="ChEBI" id="CHEBI:57509"/>
        <dbReference type="EC" id="5.3.3.12"/>
    </reaction>
</comment>
<accession>A0A8S3V9H2</accession>
<evidence type="ECO:0000256" key="12">
    <source>
        <dbReference type="ARBA" id="ARBA00042730"/>
    </source>
</evidence>
<dbReference type="PANTHER" id="PTHR11954:SF6">
    <property type="entry name" value="MACROPHAGE MIGRATION INHIBITORY FACTOR"/>
    <property type="match status" value="1"/>
</dbReference>
<organism evidence="13 14">
    <name type="scientific">Mytilus edulis</name>
    <name type="common">Blue mussel</name>
    <dbReference type="NCBI Taxonomy" id="6550"/>
    <lineage>
        <taxon>Eukaryota</taxon>
        <taxon>Metazoa</taxon>
        <taxon>Spiralia</taxon>
        <taxon>Lophotrochozoa</taxon>
        <taxon>Mollusca</taxon>
        <taxon>Bivalvia</taxon>
        <taxon>Autobranchia</taxon>
        <taxon>Pteriomorphia</taxon>
        <taxon>Mytilida</taxon>
        <taxon>Mytiloidea</taxon>
        <taxon>Mytilidae</taxon>
        <taxon>Mytilinae</taxon>
        <taxon>Mytilus</taxon>
    </lineage>
</organism>
<dbReference type="InterPro" id="IPR014347">
    <property type="entry name" value="Tautomerase/MIF_sf"/>
</dbReference>
<dbReference type="Proteomes" id="UP000683360">
    <property type="component" value="Unassembled WGS sequence"/>
</dbReference>
<dbReference type="InterPro" id="IPR001398">
    <property type="entry name" value="Macrophage_inhib_fac"/>
</dbReference>
<keyword evidence="5" id="KW-0413">Isomerase</keyword>
<comment type="caution">
    <text evidence="13">The sequence shown here is derived from an EMBL/GenBank/DDBJ whole genome shotgun (WGS) entry which is preliminary data.</text>
</comment>
<dbReference type="PANTHER" id="PTHR11954">
    <property type="entry name" value="D-DOPACHROME DECARBOXYLASE"/>
    <property type="match status" value="1"/>
</dbReference>
<evidence type="ECO:0000256" key="4">
    <source>
        <dbReference type="ARBA" id="ARBA00022525"/>
    </source>
</evidence>
<keyword evidence="3" id="KW-0202">Cytokine</keyword>
<evidence type="ECO:0000256" key="5">
    <source>
        <dbReference type="ARBA" id="ARBA00023235"/>
    </source>
</evidence>
<comment type="similarity">
    <text evidence="2">Belongs to the MIF family.</text>
</comment>
<dbReference type="Gene3D" id="3.30.429.10">
    <property type="entry name" value="Macrophage Migration Inhibitory Factor"/>
    <property type="match status" value="1"/>
</dbReference>
<comment type="catalytic activity">
    <reaction evidence="6">
        <text>3-phenylpyruvate = enol-phenylpyruvate</text>
        <dbReference type="Rhea" id="RHEA:17097"/>
        <dbReference type="ChEBI" id="CHEBI:16815"/>
        <dbReference type="ChEBI" id="CHEBI:18005"/>
        <dbReference type="EC" id="5.3.2.1"/>
    </reaction>
</comment>
<evidence type="ECO:0000256" key="2">
    <source>
        <dbReference type="ARBA" id="ARBA00005851"/>
    </source>
</evidence>
<evidence type="ECO:0000256" key="10">
    <source>
        <dbReference type="ARBA" id="ARBA00041631"/>
    </source>
</evidence>
<evidence type="ECO:0000256" key="1">
    <source>
        <dbReference type="ARBA" id="ARBA00004613"/>
    </source>
</evidence>
<keyword evidence="4" id="KW-0964">Secreted</keyword>
<dbReference type="GO" id="GO:0005125">
    <property type="term" value="F:cytokine activity"/>
    <property type="evidence" value="ECO:0007669"/>
    <property type="project" value="UniProtKB-KW"/>
</dbReference>
<evidence type="ECO:0000256" key="6">
    <source>
        <dbReference type="ARBA" id="ARBA00036735"/>
    </source>
</evidence>
<protein>
    <recommendedName>
        <fullName evidence="12">L-dopachrome isomerase</fullName>
        <ecNumber evidence="9">5.3.2.1</ecNumber>
        <ecNumber evidence="8">5.3.3.12</ecNumber>
    </recommendedName>
    <alternativeName>
        <fullName evidence="10">L-dopachrome tautomerase</fullName>
    </alternativeName>
    <alternativeName>
        <fullName evidence="11">Phenylpyruvate tautomerase</fullName>
    </alternativeName>
</protein>
<dbReference type="EC" id="5.3.2.1" evidence="9"/>
<sequence length="150" mass="17576">MLELSNHELQILTDIENVETTVPVNNHAKFIHSHKPENDDIPLDFEEKLIKKVASVMSVPTEVVYIKLTCGDRMYHNGSRGPMMFLDMNTVGKFNETNNPEYTKQFMEFLTENTNIPKNRIVIHYHDASAHEYGFWRRAPDYKYSQYYSA</sequence>
<keyword evidence="14" id="KW-1185">Reference proteome</keyword>
<evidence type="ECO:0000256" key="11">
    <source>
        <dbReference type="ARBA" id="ARBA00041912"/>
    </source>
</evidence>
<gene>
    <name evidence="13" type="ORF">MEDL_65809</name>
</gene>
<evidence type="ECO:0000256" key="8">
    <source>
        <dbReference type="ARBA" id="ARBA00038932"/>
    </source>
</evidence>
<reference evidence="13" key="1">
    <citation type="submission" date="2021-03" db="EMBL/GenBank/DDBJ databases">
        <authorList>
            <person name="Bekaert M."/>
        </authorList>
    </citation>
    <scope>NUCLEOTIDE SEQUENCE</scope>
</reference>
<evidence type="ECO:0000256" key="9">
    <source>
        <dbReference type="ARBA" id="ARBA00039086"/>
    </source>
</evidence>
<dbReference type="OrthoDB" id="6080988at2759"/>
<dbReference type="Pfam" id="PF01187">
    <property type="entry name" value="MIF"/>
    <property type="match status" value="1"/>
</dbReference>